<feature type="transmembrane region" description="Helical" evidence="2">
    <location>
        <begin position="144"/>
        <end position="162"/>
    </location>
</feature>
<dbReference type="InterPro" id="IPR007560">
    <property type="entry name" value="Restrct_endonuc_IV_Mrr"/>
</dbReference>
<accession>A0A290QL81</accession>
<dbReference type="EMBL" id="CP023344">
    <property type="protein sequence ID" value="ATC65171.1"/>
    <property type="molecule type" value="Genomic_DNA"/>
</dbReference>
<dbReference type="GO" id="GO:0003677">
    <property type="term" value="F:DNA binding"/>
    <property type="evidence" value="ECO:0007669"/>
    <property type="project" value="InterPro"/>
</dbReference>
<keyword evidence="2" id="KW-0812">Transmembrane</keyword>
<evidence type="ECO:0008006" key="7">
    <source>
        <dbReference type="Google" id="ProtNLM"/>
    </source>
</evidence>
<sequence length="379" mass="42048">MLPAVVAHSPFLKLAAAVVCLLAFVPTSLSAFVIQLGDSRQTVIETYGYPKSLAQLDAREIFNYPEGSVVLEQGRVAEIRFTKGEPRSLRRVPAPQPAPAVKPVAVPHTPKAQIVPSLGPSSVVPPQPVPQQQPPPSLLRAMQPLLWVPVIAVVVGVVGQILKSRLRRLEPDFTGVYPDRRSAPQKTNPVSLVPQPPITRLTREALDRLEWRRFEELTQGYFEKTGWSARRSAVGADGGIDIFLEKNGPEKRVACVQCKQRSNEIIGVKYIREFYGVMVSEGLTEGYFVTTNTFSDEAVRFAQGKPLHLISGEELLRSFASLAADQHESAVRHAFRDDFETPTCPSCDLKMVLRRSATPFWGCRNFPRCKSIFARVRKA</sequence>
<dbReference type="InterPro" id="IPR013498">
    <property type="entry name" value="Topo_IA_Znf"/>
</dbReference>
<dbReference type="GO" id="GO:0003916">
    <property type="term" value="F:DNA topoisomerase activity"/>
    <property type="evidence" value="ECO:0007669"/>
    <property type="project" value="InterPro"/>
</dbReference>
<dbReference type="RefSeq" id="WP_096056802.1">
    <property type="nucleotide sequence ID" value="NZ_CP023344.1"/>
</dbReference>
<dbReference type="InterPro" id="IPR011335">
    <property type="entry name" value="Restrct_endonuc-II-like"/>
</dbReference>
<dbReference type="OrthoDB" id="5782056at2"/>
<keyword evidence="2" id="KW-1133">Transmembrane helix</keyword>
<feature type="compositionally biased region" description="Pro residues" evidence="1">
    <location>
        <begin position="123"/>
        <end position="135"/>
    </location>
</feature>
<feature type="domain" description="Restriction endonuclease type IV Mrr" evidence="4">
    <location>
        <begin position="206"/>
        <end position="317"/>
    </location>
</feature>
<dbReference type="PANTHER" id="PTHR30015:SF7">
    <property type="entry name" value="TYPE IV METHYL-DIRECTED RESTRICTION ENZYME ECOKMRR"/>
    <property type="match status" value="1"/>
</dbReference>
<keyword evidence="2" id="KW-0472">Membrane</keyword>
<dbReference type="SUPFAM" id="SSF52980">
    <property type="entry name" value="Restriction endonuclease-like"/>
    <property type="match status" value="1"/>
</dbReference>
<dbReference type="InterPro" id="IPR052906">
    <property type="entry name" value="Type_IV_Methyl-Rstrct_Enzyme"/>
</dbReference>
<dbReference type="Pfam" id="PF01396">
    <property type="entry name" value="Zn_ribbon_Top1"/>
    <property type="match status" value="1"/>
</dbReference>
<keyword evidence="6" id="KW-1185">Reference proteome</keyword>
<dbReference type="Proteomes" id="UP000217265">
    <property type="component" value="Chromosome"/>
</dbReference>
<dbReference type="GO" id="GO:0005694">
    <property type="term" value="C:chromosome"/>
    <property type="evidence" value="ECO:0007669"/>
    <property type="project" value="InterPro"/>
</dbReference>
<dbReference type="GO" id="GO:0015666">
    <property type="term" value="F:restriction endodeoxyribonuclease activity"/>
    <property type="evidence" value="ECO:0007669"/>
    <property type="project" value="TreeGrafter"/>
</dbReference>
<dbReference type="KEGG" id="vbh:CMV30_15085"/>
<dbReference type="InterPro" id="IPR011856">
    <property type="entry name" value="tRNA_endonuc-like_dom_sf"/>
</dbReference>
<evidence type="ECO:0000256" key="1">
    <source>
        <dbReference type="SAM" id="MobiDB-lite"/>
    </source>
</evidence>
<dbReference type="Pfam" id="PF04471">
    <property type="entry name" value="Mrr_cat"/>
    <property type="match status" value="1"/>
</dbReference>
<reference evidence="5 6" key="1">
    <citation type="submission" date="2017-09" db="EMBL/GenBank/DDBJ databases">
        <title>Complete genome sequence of Verrucomicrobial strain HZ-65, isolated from freshwater.</title>
        <authorList>
            <person name="Choi A."/>
        </authorList>
    </citation>
    <scope>NUCLEOTIDE SEQUENCE [LARGE SCALE GENOMIC DNA]</scope>
    <source>
        <strain evidence="5 6">HZ-65</strain>
    </source>
</reference>
<gene>
    <name evidence="5" type="ORF">CMV30_15085</name>
</gene>
<protein>
    <recommendedName>
        <fullName evidence="7">Restriction endonuclease</fullName>
    </recommendedName>
</protein>
<organism evidence="5 6">
    <name type="scientific">Nibricoccus aquaticus</name>
    <dbReference type="NCBI Taxonomy" id="2576891"/>
    <lineage>
        <taxon>Bacteria</taxon>
        <taxon>Pseudomonadati</taxon>
        <taxon>Verrucomicrobiota</taxon>
        <taxon>Opitutia</taxon>
        <taxon>Opitutales</taxon>
        <taxon>Opitutaceae</taxon>
        <taxon>Nibricoccus</taxon>
    </lineage>
</organism>
<feature type="region of interest" description="Disordered" evidence="1">
    <location>
        <begin position="116"/>
        <end position="135"/>
    </location>
</feature>
<proteinExistence type="predicted"/>
<evidence type="ECO:0000259" key="3">
    <source>
        <dbReference type="Pfam" id="PF01396"/>
    </source>
</evidence>
<name>A0A290QL81_9BACT</name>
<dbReference type="PANTHER" id="PTHR30015">
    <property type="entry name" value="MRR RESTRICTION SYSTEM PROTEIN"/>
    <property type="match status" value="1"/>
</dbReference>
<dbReference type="AlphaFoldDB" id="A0A290QL81"/>
<evidence type="ECO:0000259" key="4">
    <source>
        <dbReference type="Pfam" id="PF04471"/>
    </source>
</evidence>
<evidence type="ECO:0000313" key="5">
    <source>
        <dbReference type="EMBL" id="ATC65171.1"/>
    </source>
</evidence>
<dbReference type="GO" id="GO:0006265">
    <property type="term" value="P:DNA topological change"/>
    <property type="evidence" value="ECO:0007669"/>
    <property type="project" value="InterPro"/>
</dbReference>
<dbReference type="Gene3D" id="3.40.1350.10">
    <property type="match status" value="1"/>
</dbReference>
<dbReference type="Gene3D" id="3.30.65.10">
    <property type="entry name" value="Bacterial Topoisomerase I, domain 1"/>
    <property type="match status" value="1"/>
</dbReference>
<evidence type="ECO:0000256" key="2">
    <source>
        <dbReference type="SAM" id="Phobius"/>
    </source>
</evidence>
<feature type="domain" description="DNA topoisomerase type IA zn finger" evidence="3">
    <location>
        <begin position="343"/>
        <end position="371"/>
    </location>
</feature>
<evidence type="ECO:0000313" key="6">
    <source>
        <dbReference type="Proteomes" id="UP000217265"/>
    </source>
</evidence>
<dbReference type="GO" id="GO:0009307">
    <property type="term" value="P:DNA restriction-modification system"/>
    <property type="evidence" value="ECO:0007669"/>
    <property type="project" value="InterPro"/>
</dbReference>